<feature type="region of interest" description="Disordered" evidence="1">
    <location>
        <begin position="98"/>
        <end position="204"/>
    </location>
</feature>
<accession>A0A1A9V0B9</accession>
<keyword evidence="3" id="KW-1185">Reference proteome</keyword>
<feature type="compositionally biased region" description="Pro residues" evidence="1">
    <location>
        <begin position="261"/>
        <end position="274"/>
    </location>
</feature>
<reference evidence="2" key="1">
    <citation type="submission" date="2020-05" db="UniProtKB">
        <authorList>
            <consortium name="EnsemblMetazoa"/>
        </authorList>
    </citation>
    <scope>IDENTIFICATION</scope>
    <source>
        <strain evidence="2">TTRI</strain>
    </source>
</reference>
<proteinExistence type="predicted"/>
<dbReference type="VEuPathDB" id="VectorBase:GAUT021624"/>
<feature type="compositionally biased region" description="Low complexity" evidence="1">
    <location>
        <begin position="275"/>
        <end position="296"/>
    </location>
</feature>
<dbReference type="EnsemblMetazoa" id="GAUT021624-RA">
    <property type="protein sequence ID" value="GAUT021624-PA"/>
    <property type="gene ID" value="GAUT021624"/>
</dbReference>
<evidence type="ECO:0000313" key="2">
    <source>
        <dbReference type="EnsemblMetazoa" id="GAUT021624-PA"/>
    </source>
</evidence>
<feature type="region of interest" description="Disordered" evidence="1">
    <location>
        <begin position="252"/>
        <end position="296"/>
    </location>
</feature>
<organism evidence="2 3">
    <name type="scientific">Glossina austeni</name>
    <name type="common">Savannah tsetse fly</name>
    <dbReference type="NCBI Taxonomy" id="7395"/>
    <lineage>
        <taxon>Eukaryota</taxon>
        <taxon>Metazoa</taxon>
        <taxon>Ecdysozoa</taxon>
        <taxon>Arthropoda</taxon>
        <taxon>Hexapoda</taxon>
        <taxon>Insecta</taxon>
        <taxon>Pterygota</taxon>
        <taxon>Neoptera</taxon>
        <taxon>Endopterygota</taxon>
        <taxon>Diptera</taxon>
        <taxon>Brachycera</taxon>
        <taxon>Muscomorpha</taxon>
        <taxon>Hippoboscoidea</taxon>
        <taxon>Glossinidae</taxon>
        <taxon>Glossina</taxon>
    </lineage>
</organism>
<protein>
    <recommendedName>
        <fullName evidence="4">PET domain-containing protein</fullName>
    </recommendedName>
</protein>
<feature type="compositionally biased region" description="Low complexity" evidence="1">
    <location>
        <begin position="148"/>
        <end position="163"/>
    </location>
</feature>
<dbReference type="AlphaFoldDB" id="A0A1A9V0B9"/>
<name>A0A1A9V0B9_GLOAU</name>
<sequence length="296" mass="33133">MLFNAYKPGGSGLRVFAEIIVKSTPIYTYRQQLTREFNSFSSLPESCVNNIPTSRAHHELLAEVIMQQPNDYYTQTESELLQLEASGLHLPAYQLQSDSFQQQQQQHQHQHQHQPQQQHQQQQQQQQQHQQHHHQQFQQHPPRNTDHSTPPSSSNATPTPTTSHADPASSSSNGGGSNSTTPAHFVAPTQRQRHCQPPTNLSLSSVTSTLRANYKTASYLHNHHQQLDFQRNSQSDDDSGCALEEYTWVPPGLRPDQHYFPLPPPPLLPRPLPLPSSSSSSSSWSSSSSSSSSSSP</sequence>
<dbReference type="Proteomes" id="UP000078200">
    <property type="component" value="Unassembled WGS sequence"/>
</dbReference>
<feature type="compositionally biased region" description="Low complexity" evidence="1">
    <location>
        <begin position="101"/>
        <end position="129"/>
    </location>
</feature>
<dbReference type="STRING" id="7395.A0A1A9V0B9"/>
<evidence type="ECO:0000313" key="3">
    <source>
        <dbReference type="Proteomes" id="UP000078200"/>
    </source>
</evidence>
<evidence type="ECO:0008006" key="4">
    <source>
        <dbReference type="Google" id="ProtNLM"/>
    </source>
</evidence>
<evidence type="ECO:0000256" key="1">
    <source>
        <dbReference type="SAM" id="MobiDB-lite"/>
    </source>
</evidence>